<dbReference type="STRING" id="45070.Lnau_1944"/>
<evidence type="ECO:0000256" key="4">
    <source>
        <dbReference type="ARBA" id="ARBA00022989"/>
    </source>
</evidence>
<dbReference type="Pfam" id="PF00122">
    <property type="entry name" value="E1-E2_ATPase"/>
    <property type="match status" value="1"/>
</dbReference>
<accession>A0A0W0WRU7</accession>
<comment type="subcellular location">
    <subcellularLocation>
        <location evidence="8">Cell membrane</location>
    </subcellularLocation>
    <subcellularLocation>
        <location evidence="1">Membrane</location>
    </subcellularLocation>
</comment>
<dbReference type="PRINTS" id="PR00120">
    <property type="entry name" value="HATPASE"/>
</dbReference>
<evidence type="ECO:0000313" key="11">
    <source>
        <dbReference type="Proteomes" id="UP000054725"/>
    </source>
</evidence>
<dbReference type="InterPro" id="IPR001757">
    <property type="entry name" value="P_typ_ATPase"/>
</dbReference>
<dbReference type="EMBL" id="LNYO01000017">
    <property type="protein sequence ID" value="KTD35054.1"/>
    <property type="molecule type" value="Genomic_DNA"/>
</dbReference>
<comment type="similarity">
    <text evidence="2 8">Belongs to the cation transport ATPase (P-type) (TC 3.A.3) family. Type IB subfamily.</text>
</comment>
<dbReference type="SUPFAM" id="SSF56784">
    <property type="entry name" value="HAD-like"/>
    <property type="match status" value="1"/>
</dbReference>
<dbReference type="Gene3D" id="3.40.50.1000">
    <property type="entry name" value="HAD superfamily/HAD-like"/>
    <property type="match status" value="1"/>
</dbReference>
<keyword evidence="8" id="KW-0067">ATP-binding</keyword>
<dbReference type="InterPro" id="IPR036412">
    <property type="entry name" value="HAD-like_sf"/>
</dbReference>
<sequence length="590" mass="63594">MEAFSLGNADLPLLFIIIIGGIPLFFQILSKLIKGNLGADSLAAIALVTSVILHEYLAGTLIILMLASGQTLETYARRKAASALLALAARMPSIAHRQTNNHIEDIPLSTIQIKDQVVIYPHETCPVDGLVIHGQGTMDESYLTGEPYLIAKTPGTYVLSGAINRDFALTVQTTSLPSDSRYAAIVKVLEEAEQKRPTLRRLGDQIGAIFAPLALFFALLAWYMTGDALRFLAVIVIATPCPLLIAIPIVLISAVSKAAKQAIIIKDPAILEQLPLCKTAIFDKTGTLTYGKPSLTEIVAVDDYQKEKILQYVASLEQYSKHPLAYAVLNEAKKQGINLLQVTNLSEKPGCGLQGTINKHAISIISRKKLLEMSPADKALLPPVLPGLECIILIDQRYAAALHFRDAPRSDSKPFISHLGPSHQFKKVMLVSGDRQSEVEYLATLLNLTEIYASQSPEQKLTIVRQERKKAPTVFMGDGINDAPALTAATVGIAFGQHSAITSEAAGAIIMESTLSKVDELIHLSISTRRIAAQSAIGGMILSIIGMVFAAAGFIPPVAGALLQEFIDIIAIINALRLAIGQKIKIDLPK</sequence>
<keyword evidence="3 8" id="KW-0812">Transmembrane</keyword>
<dbReference type="InterPro" id="IPR023214">
    <property type="entry name" value="HAD_sf"/>
</dbReference>
<dbReference type="InterPro" id="IPR023298">
    <property type="entry name" value="ATPase_P-typ_TM_dom_sf"/>
</dbReference>
<dbReference type="Gene3D" id="2.70.150.10">
    <property type="entry name" value="Calcium-transporting ATPase, cytoplasmic transduction domain A"/>
    <property type="match status" value="1"/>
</dbReference>
<dbReference type="InterPro" id="IPR008250">
    <property type="entry name" value="ATPase_P-typ_transduc_dom_A_sf"/>
</dbReference>
<dbReference type="GO" id="GO:0016887">
    <property type="term" value="F:ATP hydrolysis activity"/>
    <property type="evidence" value="ECO:0007669"/>
    <property type="project" value="InterPro"/>
</dbReference>
<dbReference type="InterPro" id="IPR023299">
    <property type="entry name" value="ATPase_P-typ_cyto_dom_N"/>
</dbReference>
<keyword evidence="8" id="KW-0479">Metal-binding</keyword>
<protein>
    <recommendedName>
        <fullName evidence="6">P-type Zn(2+) transporter</fullName>
        <ecNumber evidence="6">7.2.2.12</ecNumber>
    </recommendedName>
</protein>
<name>A0A0W0WRU7_9GAMM</name>
<dbReference type="SUPFAM" id="SSF81665">
    <property type="entry name" value="Calcium ATPase, transmembrane domain M"/>
    <property type="match status" value="1"/>
</dbReference>
<dbReference type="PATRIC" id="fig|45070.6.peg.2044"/>
<dbReference type="PROSITE" id="PS00154">
    <property type="entry name" value="ATPASE_E1_E2"/>
    <property type="match status" value="1"/>
</dbReference>
<dbReference type="GO" id="GO:0005524">
    <property type="term" value="F:ATP binding"/>
    <property type="evidence" value="ECO:0007669"/>
    <property type="project" value="UniProtKB-UniRule"/>
</dbReference>
<proteinExistence type="inferred from homology"/>
<dbReference type="PRINTS" id="PR00119">
    <property type="entry name" value="CATATPASE"/>
</dbReference>
<feature type="transmembrane region" description="Helical" evidence="8">
    <location>
        <begin position="561"/>
        <end position="580"/>
    </location>
</feature>
<gene>
    <name evidence="10" type="ORF">Lnau_1944</name>
</gene>
<evidence type="ECO:0000256" key="7">
    <source>
        <dbReference type="ARBA" id="ARBA00047308"/>
    </source>
</evidence>
<dbReference type="OrthoDB" id="9814270at2"/>
<comment type="catalytic activity">
    <reaction evidence="7">
        <text>Zn(2+)(in) + ATP + H2O = Zn(2+)(out) + ADP + phosphate + H(+)</text>
        <dbReference type="Rhea" id="RHEA:20621"/>
        <dbReference type="ChEBI" id="CHEBI:15377"/>
        <dbReference type="ChEBI" id="CHEBI:15378"/>
        <dbReference type="ChEBI" id="CHEBI:29105"/>
        <dbReference type="ChEBI" id="CHEBI:30616"/>
        <dbReference type="ChEBI" id="CHEBI:43474"/>
        <dbReference type="ChEBI" id="CHEBI:456216"/>
        <dbReference type="EC" id="7.2.2.12"/>
    </reaction>
</comment>
<dbReference type="Pfam" id="PF00702">
    <property type="entry name" value="Hydrolase"/>
    <property type="match status" value="1"/>
</dbReference>
<dbReference type="InterPro" id="IPR027256">
    <property type="entry name" value="P-typ_ATPase_IB"/>
</dbReference>
<organism evidence="10 11">
    <name type="scientific">Legionella nautarum</name>
    <dbReference type="NCBI Taxonomy" id="45070"/>
    <lineage>
        <taxon>Bacteria</taxon>
        <taxon>Pseudomonadati</taxon>
        <taxon>Pseudomonadota</taxon>
        <taxon>Gammaproteobacteria</taxon>
        <taxon>Legionellales</taxon>
        <taxon>Legionellaceae</taxon>
        <taxon>Legionella</taxon>
    </lineage>
</organism>
<evidence type="ECO:0000313" key="10">
    <source>
        <dbReference type="EMBL" id="KTD35054.1"/>
    </source>
</evidence>
<feature type="domain" description="P-type ATPase A" evidence="9">
    <location>
        <begin position="91"/>
        <end position="190"/>
    </location>
</feature>
<feature type="transmembrane region" description="Helical" evidence="8">
    <location>
        <begin position="12"/>
        <end position="30"/>
    </location>
</feature>
<evidence type="ECO:0000256" key="6">
    <source>
        <dbReference type="ARBA" id="ARBA00039097"/>
    </source>
</evidence>
<evidence type="ECO:0000256" key="1">
    <source>
        <dbReference type="ARBA" id="ARBA00004370"/>
    </source>
</evidence>
<feature type="transmembrane region" description="Helical" evidence="8">
    <location>
        <begin position="531"/>
        <end position="555"/>
    </location>
</feature>
<keyword evidence="11" id="KW-1185">Reference proteome</keyword>
<reference evidence="10 11" key="1">
    <citation type="submission" date="2015-11" db="EMBL/GenBank/DDBJ databases">
        <title>Genomic analysis of 38 Legionella species identifies large and diverse effector repertoires.</title>
        <authorList>
            <person name="Burstein D."/>
            <person name="Amaro F."/>
            <person name="Zusman T."/>
            <person name="Lifshitz Z."/>
            <person name="Cohen O."/>
            <person name="Gilbert J.A."/>
            <person name="Pupko T."/>
            <person name="Shuman H.A."/>
            <person name="Segal G."/>
        </authorList>
    </citation>
    <scope>NUCLEOTIDE SEQUENCE [LARGE SCALE GENOMIC DNA]</scope>
    <source>
        <strain evidence="10 11">ATCC 49506</strain>
    </source>
</reference>
<keyword evidence="4 8" id="KW-1133">Transmembrane helix</keyword>
<feature type="transmembrane region" description="Helical" evidence="8">
    <location>
        <begin position="231"/>
        <end position="255"/>
    </location>
</feature>
<dbReference type="GO" id="GO:0015086">
    <property type="term" value="F:cadmium ion transmembrane transporter activity"/>
    <property type="evidence" value="ECO:0007669"/>
    <property type="project" value="TreeGrafter"/>
</dbReference>
<keyword evidence="5 8" id="KW-0472">Membrane</keyword>
<dbReference type="SUPFAM" id="SSF81653">
    <property type="entry name" value="Calcium ATPase, transduction domain A"/>
    <property type="match status" value="1"/>
</dbReference>
<keyword evidence="8" id="KW-1003">Cell membrane</keyword>
<dbReference type="AlphaFoldDB" id="A0A0W0WRU7"/>
<dbReference type="RefSeq" id="WP_083503815.1">
    <property type="nucleotide sequence ID" value="NZ_CAAAIF010000010.1"/>
</dbReference>
<comment type="caution">
    <text evidence="10">The sequence shown here is derived from an EMBL/GenBank/DDBJ whole genome shotgun (WGS) entry which is preliminary data.</text>
</comment>
<evidence type="ECO:0000256" key="5">
    <source>
        <dbReference type="ARBA" id="ARBA00023136"/>
    </source>
</evidence>
<dbReference type="NCBIfam" id="TIGR01494">
    <property type="entry name" value="ATPase_P-type"/>
    <property type="match status" value="1"/>
</dbReference>
<dbReference type="Gene3D" id="3.40.1110.10">
    <property type="entry name" value="Calcium-transporting ATPase, cytoplasmic domain N"/>
    <property type="match status" value="1"/>
</dbReference>
<dbReference type="GO" id="GO:0005886">
    <property type="term" value="C:plasma membrane"/>
    <property type="evidence" value="ECO:0007669"/>
    <property type="project" value="UniProtKB-SubCell"/>
</dbReference>
<evidence type="ECO:0000256" key="2">
    <source>
        <dbReference type="ARBA" id="ARBA00006024"/>
    </source>
</evidence>
<evidence type="ECO:0000256" key="3">
    <source>
        <dbReference type="ARBA" id="ARBA00022692"/>
    </source>
</evidence>
<keyword evidence="8" id="KW-0547">Nucleotide-binding</keyword>
<dbReference type="InterPro" id="IPR051014">
    <property type="entry name" value="Cation_Transport_ATPase_IB"/>
</dbReference>
<dbReference type="PANTHER" id="PTHR48085:SF5">
    <property type="entry name" value="CADMIUM_ZINC-TRANSPORTING ATPASE HMA4-RELATED"/>
    <property type="match status" value="1"/>
</dbReference>
<dbReference type="InterPro" id="IPR059000">
    <property type="entry name" value="ATPase_P-type_domA"/>
</dbReference>
<dbReference type="EC" id="7.2.2.12" evidence="6"/>
<dbReference type="InterPro" id="IPR018303">
    <property type="entry name" value="ATPase_P-typ_P_site"/>
</dbReference>
<feature type="transmembrane region" description="Helical" evidence="8">
    <location>
        <begin position="206"/>
        <end position="225"/>
    </location>
</feature>
<dbReference type="PANTHER" id="PTHR48085">
    <property type="entry name" value="CADMIUM/ZINC-TRANSPORTING ATPASE HMA2-RELATED"/>
    <property type="match status" value="1"/>
</dbReference>
<dbReference type="GO" id="GO:0016463">
    <property type="term" value="F:P-type zinc transporter activity"/>
    <property type="evidence" value="ECO:0007669"/>
    <property type="project" value="UniProtKB-EC"/>
</dbReference>
<feature type="transmembrane region" description="Helical" evidence="8">
    <location>
        <begin position="42"/>
        <end position="67"/>
    </location>
</feature>
<dbReference type="Proteomes" id="UP000054725">
    <property type="component" value="Unassembled WGS sequence"/>
</dbReference>
<dbReference type="NCBIfam" id="TIGR01525">
    <property type="entry name" value="ATPase-IB_hvy"/>
    <property type="match status" value="1"/>
</dbReference>
<dbReference type="GO" id="GO:0046872">
    <property type="term" value="F:metal ion binding"/>
    <property type="evidence" value="ECO:0007669"/>
    <property type="project" value="UniProtKB-KW"/>
</dbReference>
<evidence type="ECO:0000256" key="8">
    <source>
        <dbReference type="RuleBase" id="RU362081"/>
    </source>
</evidence>
<evidence type="ECO:0000259" key="9">
    <source>
        <dbReference type="Pfam" id="PF00122"/>
    </source>
</evidence>